<gene>
    <name evidence="1" type="ORF">NCTC11535_01461</name>
</gene>
<comment type="caution">
    <text evidence="1">The sequence shown here is derived from an EMBL/GenBank/DDBJ whole genome shotgun (WGS) entry which is preliminary data.</text>
</comment>
<reference evidence="1 2" key="1">
    <citation type="submission" date="2018-06" db="EMBL/GenBank/DDBJ databases">
        <authorList>
            <consortium name="Pathogen Informatics"/>
            <person name="Doyle S."/>
        </authorList>
    </citation>
    <scope>NUCLEOTIDE SEQUENCE [LARGE SCALE GENOMIC DNA]</scope>
    <source>
        <strain evidence="1 2">NCTC11535</strain>
    </source>
</reference>
<evidence type="ECO:0000313" key="2">
    <source>
        <dbReference type="Proteomes" id="UP000250006"/>
    </source>
</evidence>
<evidence type="ECO:0008006" key="3">
    <source>
        <dbReference type="Google" id="ProtNLM"/>
    </source>
</evidence>
<dbReference type="RefSeq" id="WP_111836722.1">
    <property type="nucleotide sequence ID" value="NZ_UAPQ01000008.1"/>
</dbReference>
<protein>
    <recommendedName>
        <fullName evidence="3">FAD-binding PCMH-type domain-containing protein</fullName>
    </recommendedName>
</protein>
<keyword evidence="2" id="KW-1185">Reference proteome</keyword>
<organism evidence="1 2">
    <name type="scientific">Actinomyces bovis</name>
    <dbReference type="NCBI Taxonomy" id="1658"/>
    <lineage>
        <taxon>Bacteria</taxon>
        <taxon>Bacillati</taxon>
        <taxon>Actinomycetota</taxon>
        <taxon>Actinomycetes</taxon>
        <taxon>Actinomycetales</taxon>
        <taxon>Actinomycetaceae</taxon>
        <taxon>Actinomyces</taxon>
    </lineage>
</organism>
<dbReference type="EMBL" id="UAPQ01000008">
    <property type="protein sequence ID" value="SPT53777.1"/>
    <property type="molecule type" value="Genomic_DNA"/>
</dbReference>
<dbReference type="Proteomes" id="UP000250006">
    <property type="component" value="Unassembled WGS sequence"/>
</dbReference>
<evidence type="ECO:0000313" key="1">
    <source>
        <dbReference type="EMBL" id="SPT53777.1"/>
    </source>
</evidence>
<accession>A0ABY1VQ27</accession>
<proteinExistence type="predicted"/>
<sequence length="259" mass="26938">MSPFDSRDLEVVVSGHALRQALAAMLPHVGTGDCQEAQKAIRLVIDSRFGLVTTLASGGGSVAASMPIRDTRASSEPVLDVLLSASVAKLILAASKPTSLDEQLLSLGWSGRLWVTDVSGLLDGRALRVPALSWLEEGLVVPDVAEDILIAAALPLAGSATVNLTPPVVGRWATTARALGSWPLRVTTGHSFLVVGGQFGSTDAAGFVGTDWCPGAREQIAAPRTFDEPIALAHLKRLHPEQASQVVSRSSLASVGGAR</sequence>
<name>A0ABY1VQ27_9ACTO</name>